<feature type="domain" description="Enolpyruvate transferase" evidence="8">
    <location>
        <begin position="6"/>
        <end position="414"/>
    </location>
</feature>
<dbReference type="GO" id="GO:0003866">
    <property type="term" value="F:3-phosphoshikimate 1-carboxyvinyltransferase activity"/>
    <property type="evidence" value="ECO:0007669"/>
    <property type="project" value="UniProtKB-UniRule"/>
</dbReference>
<feature type="binding site" evidence="7">
    <location>
        <position position="117"/>
    </location>
    <ligand>
        <name>phosphoenolpyruvate</name>
        <dbReference type="ChEBI" id="CHEBI:58702"/>
    </ligand>
</feature>
<dbReference type="InterPro" id="IPR001986">
    <property type="entry name" value="Enolpyruvate_Tfrase_dom"/>
</dbReference>
<dbReference type="EC" id="2.5.1.19" evidence="7"/>
<evidence type="ECO:0000256" key="2">
    <source>
        <dbReference type="ARBA" id="ARBA00009948"/>
    </source>
</evidence>
<dbReference type="PANTHER" id="PTHR21090:SF5">
    <property type="entry name" value="PENTAFUNCTIONAL AROM POLYPEPTIDE"/>
    <property type="match status" value="1"/>
</dbReference>
<dbReference type="PATRIC" id="fig|1492898.3.peg.1392"/>
<feature type="binding site" evidence="7">
    <location>
        <position position="161"/>
    </location>
    <ligand>
        <name>3-phosphoshikimate</name>
        <dbReference type="ChEBI" id="CHEBI:145989"/>
    </ligand>
</feature>
<evidence type="ECO:0000256" key="3">
    <source>
        <dbReference type="ARBA" id="ARBA00022605"/>
    </source>
</evidence>
<organism evidence="9 10">
    <name type="scientific">Flavisolibacter tropicus</name>
    <dbReference type="NCBI Taxonomy" id="1492898"/>
    <lineage>
        <taxon>Bacteria</taxon>
        <taxon>Pseudomonadati</taxon>
        <taxon>Bacteroidota</taxon>
        <taxon>Chitinophagia</taxon>
        <taxon>Chitinophagales</taxon>
        <taxon>Chitinophagaceae</taxon>
        <taxon>Flavisolibacter</taxon>
    </lineage>
</organism>
<reference evidence="10" key="1">
    <citation type="submission" date="2015-01" db="EMBL/GenBank/DDBJ databases">
        <title>Flavisolibacter sp./LCS9/ whole genome sequencing.</title>
        <authorList>
            <person name="Kim M.K."/>
            <person name="Srinivasan S."/>
            <person name="Lee J.-J."/>
        </authorList>
    </citation>
    <scope>NUCLEOTIDE SEQUENCE [LARGE SCALE GENOMIC DNA]</scope>
    <source>
        <strain evidence="10">LCS9</strain>
    </source>
</reference>
<dbReference type="Pfam" id="PF00275">
    <property type="entry name" value="EPSP_synthase"/>
    <property type="match status" value="1"/>
</dbReference>
<dbReference type="GO" id="GO:0005737">
    <property type="term" value="C:cytoplasm"/>
    <property type="evidence" value="ECO:0007669"/>
    <property type="project" value="UniProtKB-SubCell"/>
</dbReference>
<feature type="binding site" evidence="7">
    <location>
        <position position="20"/>
    </location>
    <ligand>
        <name>phosphoenolpyruvate</name>
        <dbReference type="ChEBI" id="CHEBI:58702"/>
    </ligand>
</feature>
<feature type="binding site" evidence="7">
    <location>
        <position position="306"/>
    </location>
    <ligand>
        <name>3-phosphoshikimate</name>
        <dbReference type="ChEBI" id="CHEBI:145989"/>
    </ligand>
</feature>
<gene>
    <name evidence="7" type="primary">aroA</name>
    <name evidence="9" type="ORF">SY85_06430</name>
</gene>
<comment type="subunit">
    <text evidence="7">Monomer.</text>
</comment>
<dbReference type="Proteomes" id="UP000077177">
    <property type="component" value="Chromosome"/>
</dbReference>
<evidence type="ECO:0000256" key="4">
    <source>
        <dbReference type="ARBA" id="ARBA00022679"/>
    </source>
</evidence>
<comment type="pathway">
    <text evidence="1 7">Metabolic intermediate biosynthesis; chorismate biosynthesis; chorismate from D-erythrose 4-phosphate and phosphoenolpyruvate: step 6/7.</text>
</comment>
<dbReference type="Gene3D" id="3.65.10.10">
    <property type="entry name" value="Enolpyruvate transferase domain"/>
    <property type="match status" value="2"/>
</dbReference>
<dbReference type="OrthoDB" id="9809920at2"/>
<keyword evidence="5 7" id="KW-0057">Aromatic amino acid biosynthesis</keyword>
<evidence type="ECO:0000256" key="5">
    <source>
        <dbReference type="ARBA" id="ARBA00023141"/>
    </source>
</evidence>
<evidence type="ECO:0000256" key="7">
    <source>
        <dbReference type="HAMAP-Rule" id="MF_00210"/>
    </source>
</evidence>
<dbReference type="GO" id="GO:0009423">
    <property type="term" value="P:chorismate biosynthetic process"/>
    <property type="evidence" value="ECO:0007669"/>
    <property type="project" value="UniProtKB-UniRule"/>
</dbReference>
<evidence type="ECO:0000313" key="10">
    <source>
        <dbReference type="Proteomes" id="UP000077177"/>
    </source>
</evidence>
<evidence type="ECO:0000256" key="6">
    <source>
        <dbReference type="ARBA" id="ARBA00044633"/>
    </source>
</evidence>
<feature type="active site" description="Proton acceptor" evidence="7">
    <location>
        <position position="306"/>
    </location>
</feature>
<dbReference type="InterPro" id="IPR036968">
    <property type="entry name" value="Enolpyruvate_Tfrase_sf"/>
</dbReference>
<dbReference type="GO" id="GO:0009073">
    <property type="term" value="P:aromatic amino acid family biosynthetic process"/>
    <property type="evidence" value="ECO:0007669"/>
    <property type="project" value="UniProtKB-KW"/>
</dbReference>
<feature type="binding site" evidence="7">
    <location>
        <position position="162"/>
    </location>
    <ligand>
        <name>3-phosphoshikimate</name>
        <dbReference type="ChEBI" id="CHEBI:145989"/>
    </ligand>
</feature>
<keyword evidence="7" id="KW-0963">Cytoplasm</keyword>
<dbReference type="NCBIfam" id="TIGR01356">
    <property type="entry name" value="aroA"/>
    <property type="match status" value="1"/>
</dbReference>
<comment type="subcellular location">
    <subcellularLocation>
        <location evidence="7">Cytoplasm</location>
    </subcellularLocation>
</comment>
<comment type="function">
    <text evidence="7">Catalyzes the transfer of the enolpyruvyl moiety of phosphoenolpyruvate (PEP) to the 5-hydroxyl of shikimate-3-phosphate (S3P) to produce enolpyruvyl shikimate-3-phosphate and inorganic phosphate.</text>
</comment>
<dbReference type="InterPro" id="IPR013792">
    <property type="entry name" value="RNA3'P_cycl/enolpyr_Trfase_a/b"/>
</dbReference>
<dbReference type="SUPFAM" id="SSF55205">
    <property type="entry name" value="EPT/RTPC-like"/>
    <property type="match status" value="1"/>
</dbReference>
<proteinExistence type="inferred from homology"/>
<keyword evidence="3 7" id="KW-0028">Amino-acid biosynthesis</keyword>
<feature type="binding site" evidence="7">
    <location>
        <position position="162"/>
    </location>
    <ligand>
        <name>phosphoenolpyruvate</name>
        <dbReference type="ChEBI" id="CHEBI:58702"/>
    </ligand>
</feature>
<feature type="binding site" evidence="7">
    <location>
        <position position="379"/>
    </location>
    <ligand>
        <name>phosphoenolpyruvate</name>
        <dbReference type="ChEBI" id="CHEBI:58702"/>
    </ligand>
</feature>
<feature type="binding site" evidence="7">
    <location>
        <position position="89"/>
    </location>
    <ligand>
        <name>phosphoenolpyruvate</name>
        <dbReference type="ChEBI" id="CHEBI:58702"/>
    </ligand>
</feature>
<dbReference type="HAMAP" id="MF_00210">
    <property type="entry name" value="EPSP_synth"/>
    <property type="match status" value="1"/>
</dbReference>
<dbReference type="PIRSF" id="PIRSF000505">
    <property type="entry name" value="EPSPS"/>
    <property type="match status" value="1"/>
</dbReference>
<evidence type="ECO:0000259" key="8">
    <source>
        <dbReference type="Pfam" id="PF00275"/>
    </source>
</evidence>
<feature type="binding site" evidence="7">
    <location>
        <position position="21"/>
    </location>
    <ligand>
        <name>3-phosphoshikimate</name>
        <dbReference type="ChEBI" id="CHEBI:145989"/>
    </ligand>
</feature>
<name>A0A172TT65_9BACT</name>
<feature type="binding site" evidence="7">
    <location>
        <position position="160"/>
    </location>
    <ligand>
        <name>3-phosphoshikimate</name>
        <dbReference type="ChEBI" id="CHEBI:145989"/>
    </ligand>
</feature>
<reference evidence="9 10" key="2">
    <citation type="journal article" date="2016" name="Int. J. Syst. Evol. Microbiol.">
        <title>Flavisolibacter tropicus sp. nov., isolated from tropical soil.</title>
        <authorList>
            <person name="Lee J.J."/>
            <person name="Kang M.S."/>
            <person name="Kim G.S."/>
            <person name="Lee C.S."/>
            <person name="Lim S."/>
            <person name="Lee J."/>
            <person name="Roh S.H."/>
            <person name="Kang H."/>
            <person name="Ha J.M."/>
            <person name="Bae S."/>
            <person name="Jung H.Y."/>
            <person name="Kim M.K."/>
        </authorList>
    </citation>
    <scope>NUCLEOTIDE SEQUENCE [LARGE SCALE GENOMIC DNA]</scope>
    <source>
        <strain evidence="9 10">LCS9</strain>
    </source>
</reference>
<dbReference type="PANTHER" id="PTHR21090">
    <property type="entry name" value="AROM/DEHYDROQUINATE SYNTHASE"/>
    <property type="match status" value="1"/>
</dbReference>
<comment type="similarity">
    <text evidence="2 7">Belongs to the EPSP synthase family.</text>
</comment>
<feature type="binding site" evidence="7">
    <location>
        <position position="20"/>
    </location>
    <ligand>
        <name>3-phosphoshikimate</name>
        <dbReference type="ChEBI" id="CHEBI:145989"/>
    </ligand>
</feature>
<sequence>MKVIVKPSTVSGTITAPASKSAMQRACAASLIKGGETVLHNPGISADDMAALDIIQQLGATVMQQDDTVIITSNGVNPVSQTINCGESGLSVRMFTPIASLYKNVIFINGHGSLTKRPLHFFNEVLPQLDVQCKSNNGYLPLEVKGPLQPKDIEVDGSLSSQFLTGLLMAFAGASANNVTIKVNNLASKPYIDLTLQVMKDFGLQVPSNENYERFHFSYKSNGKPTDSLHYTVEGDWSGGAFLLVAGAINGNIEVRGLDVYSSQADKAVLQALMQTGVIMSVEVEKITIQKSKLKAFHFNATDCPDLFPPLVALAAYCEGTSVIEGVNRLAHKESNRGLTLQEEFGKMGVEVVLQDNLMIIKGGEPVNGAVVSSHGDHRIAMACAVAALKAESEVHVEGAEAVNKSYPAFWSHLEQLQKS</sequence>
<feature type="binding site" evidence="7">
    <location>
        <position position="25"/>
    </location>
    <ligand>
        <name>3-phosphoshikimate</name>
        <dbReference type="ChEBI" id="CHEBI:145989"/>
    </ligand>
</feature>
<feature type="binding site" evidence="7">
    <location>
        <position position="333"/>
    </location>
    <ligand>
        <name>3-phosphoshikimate</name>
        <dbReference type="ChEBI" id="CHEBI:145989"/>
    </ligand>
</feature>
<evidence type="ECO:0000313" key="9">
    <source>
        <dbReference type="EMBL" id="ANE50192.1"/>
    </source>
</evidence>
<feature type="binding site" evidence="7">
    <location>
        <position position="405"/>
    </location>
    <ligand>
        <name>phosphoenolpyruvate</name>
        <dbReference type="ChEBI" id="CHEBI:58702"/>
    </ligand>
</feature>
<dbReference type="EMBL" id="CP011390">
    <property type="protein sequence ID" value="ANE50192.1"/>
    <property type="molecule type" value="Genomic_DNA"/>
</dbReference>
<dbReference type="RefSeq" id="WP_066402599.1">
    <property type="nucleotide sequence ID" value="NZ_CP011390.1"/>
</dbReference>
<keyword evidence="10" id="KW-1185">Reference proteome</keyword>
<dbReference type="STRING" id="1492898.SY85_06430"/>
<protein>
    <recommendedName>
        <fullName evidence="7">3-phosphoshikimate 1-carboxyvinyltransferase</fullName>
        <ecNumber evidence="7">2.5.1.19</ecNumber>
    </recommendedName>
    <alternativeName>
        <fullName evidence="7">5-enolpyruvylshikimate-3-phosphate synthase</fullName>
        <shortName evidence="7">EPSP synthase</shortName>
        <shortName evidence="7">EPSPS</shortName>
    </alternativeName>
</protein>
<dbReference type="AlphaFoldDB" id="A0A172TT65"/>
<dbReference type="KEGG" id="fla:SY85_06430"/>
<comment type="catalytic activity">
    <reaction evidence="6">
        <text>3-phosphoshikimate + phosphoenolpyruvate = 5-O-(1-carboxyvinyl)-3-phosphoshikimate + phosphate</text>
        <dbReference type="Rhea" id="RHEA:21256"/>
        <dbReference type="ChEBI" id="CHEBI:43474"/>
        <dbReference type="ChEBI" id="CHEBI:57701"/>
        <dbReference type="ChEBI" id="CHEBI:58702"/>
        <dbReference type="ChEBI" id="CHEBI:145989"/>
        <dbReference type="EC" id="2.5.1.19"/>
    </reaction>
    <physiologicalReaction direction="left-to-right" evidence="6">
        <dbReference type="Rhea" id="RHEA:21257"/>
    </physiologicalReaction>
</comment>
<accession>A0A172TT65</accession>
<dbReference type="UniPathway" id="UPA00053">
    <property type="reaction ID" value="UER00089"/>
</dbReference>
<comment type="caution">
    <text evidence="7">Lacks conserved residue(s) required for the propagation of feature annotation.</text>
</comment>
<keyword evidence="4 7" id="KW-0808">Transferase</keyword>
<dbReference type="CDD" id="cd01556">
    <property type="entry name" value="EPSP_synthase"/>
    <property type="match status" value="1"/>
</dbReference>
<dbReference type="GO" id="GO:0008652">
    <property type="term" value="P:amino acid biosynthetic process"/>
    <property type="evidence" value="ECO:0007669"/>
    <property type="project" value="UniProtKB-KW"/>
</dbReference>
<feature type="binding site" evidence="7">
    <location>
        <position position="188"/>
    </location>
    <ligand>
        <name>3-phosphoshikimate</name>
        <dbReference type="ChEBI" id="CHEBI:145989"/>
    </ligand>
</feature>
<dbReference type="InterPro" id="IPR006264">
    <property type="entry name" value="EPSP_synthase"/>
</dbReference>
<feature type="binding site" evidence="7">
    <location>
        <position position="337"/>
    </location>
    <ligand>
        <name>phosphoenolpyruvate</name>
        <dbReference type="ChEBI" id="CHEBI:58702"/>
    </ligand>
</feature>
<evidence type="ECO:0000256" key="1">
    <source>
        <dbReference type="ARBA" id="ARBA00004811"/>
    </source>
</evidence>